<gene>
    <name evidence="5" type="ORF">KDH_24780</name>
</gene>
<dbReference type="InterPro" id="IPR001845">
    <property type="entry name" value="HTH_ArsR_DNA-bd_dom"/>
</dbReference>
<keyword evidence="2" id="KW-0238">DNA-binding</keyword>
<dbReference type="PRINTS" id="PR00778">
    <property type="entry name" value="HTHARSR"/>
</dbReference>
<proteinExistence type="predicted"/>
<dbReference type="InterPro" id="IPR036388">
    <property type="entry name" value="WH-like_DNA-bd_sf"/>
</dbReference>
<dbReference type="Proteomes" id="UP001344906">
    <property type="component" value="Unassembled WGS sequence"/>
</dbReference>
<comment type="caution">
    <text evidence="5">The sequence shown here is derived from an EMBL/GenBank/DDBJ whole genome shotgun (WGS) entry which is preliminary data.</text>
</comment>
<dbReference type="PANTHER" id="PTHR43132">
    <property type="entry name" value="ARSENICAL RESISTANCE OPERON REPRESSOR ARSR-RELATED"/>
    <property type="match status" value="1"/>
</dbReference>
<name>A0ABQ6FN34_9CHLR</name>
<dbReference type="SUPFAM" id="SSF46785">
    <property type="entry name" value="Winged helix' DNA-binding domain"/>
    <property type="match status" value="1"/>
</dbReference>
<evidence type="ECO:0000256" key="2">
    <source>
        <dbReference type="ARBA" id="ARBA00023125"/>
    </source>
</evidence>
<dbReference type="InterPro" id="IPR051011">
    <property type="entry name" value="Metal_resp_trans_reg"/>
</dbReference>
<dbReference type="PROSITE" id="PS50987">
    <property type="entry name" value="HTH_ARSR_2"/>
    <property type="match status" value="1"/>
</dbReference>
<dbReference type="InterPro" id="IPR011991">
    <property type="entry name" value="ArsR-like_HTH"/>
</dbReference>
<evidence type="ECO:0000256" key="1">
    <source>
        <dbReference type="ARBA" id="ARBA00023015"/>
    </source>
</evidence>
<dbReference type="Gene3D" id="1.10.10.10">
    <property type="entry name" value="Winged helix-like DNA-binding domain superfamily/Winged helix DNA-binding domain"/>
    <property type="match status" value="1"/>
</dbReference>
<evidence type="ECO:0000259" key="4">
    <source>
        <dbReference type="PROSITE" id="PS50987"/>
    </source>
</evidence>
<dbReference type="PANTHER" id="PTHR43132:SF2">
    <property type="entry name" value="ARSENICAL RESISTANCE OPERON REPRESSOR ARSR-RELATED"/>
    <property type="match status" value="1"/>
</dbReference>
<keyword evidence="1" id="KW-0805">Transcription regulation</keyword>
<accession>A0ABQ6FN34</accession>
<keyword evidence="3" id="KW-0804">Transcription</keyword>
<evidence type="ECO:0000313" key="6">
    <source>
        <dbReference type="Proteomes" id="UP001344906"/>
    </source>
</evidence>
<dbReference type="Pfam" id="PF12840">
    <property type="entry name" value="HTH_20"/>
    <property type="match status" value="1"/>
</dbReference>
<organism evidence="5 6">
    <name type="scientific">Dictyobacter halimunensis</name>
    <dbReference type="NCBI Taxonomy" id="3026934"/>
    <lineage>
        <taxon>Bacteria</taxon>
        <taxon>Bacillati</taxon>
        <taxon>Chloroflexota</taxon>
        <taxon>Ktedonobacteria</taxon>
        <taxon>Ktedonobacterales</taxon>
        <taxon>Dictyobacteraceae</taxon>
        <taxon>Dictyobacter</taxon>
    </lineage>
</organism>
<evidence type="ECO:0000313" key="5">
    <source>
        <dbReference type="EMBL" id="GLV55634.1"/>
    </source>
</evidence>
<feature type="domain" description="HTH arsR-type" evidence="4">
    <location>
        <begin position="6"/>
        <end position="113"/>
    </location>
</feature>
<dbReference type="SMART" id="SM00418">
    <property type="entry name" value="HTH_ARSR"/>
    <property type="match status" value="1"/>
</dbReference>
<protein>
    <recommendedName>
        <fullName evidence="4">HTH arsR-type domain-containing protein</fullName>
    </recommendedName>
</protein>
<reference evidence="5 6" key="1">
    <citation type="submission" date="2023-02" db="EMBL/GenBank/DDBJ databases">
        <title>Dictyobacter halimunensis sp. nov., a new member of the class Ktedonobacteria from forest soil in a geothermal area.</title>
        <authorList>
            <person name="Rachmania M.K."/>
            <person name="Ningsih F."/>
            <person name="Sakai Y."/>
            <person name="Yabe S."/>
            <person name="Yokota A."/>
            <person name="Sjamsuridzal W."/>
        </authorList>
    </citation>
    <scope>NUCLEOTIDE SEQUENCE [LARGE SCALE GENOMIC DNA]</scope>
    <source>
        <strain evidence="5 6">S3.2.2.5</strain>
    </source>
</reference>
<evidence type="ECO:0000256" key="3">
    <source>
        <dbReference type="ARBA" id="ARBA00023163"/>
    </source>
</evidence>
<dbReference type="InterPro" id="IPR036390">
    <property type="entry name" value="WH_DNA-bd_sf"/>
</dbReference>
<dbReference type="CDD" id="cd00090">
    <property type="entry name" value="HTH_ARSR"/>
    <property type="match status" value="1"/>
</dbReference>
<sequence>MVMPELPATLTVNTAQQFKAIGDTTRVSILDLIKYEPLTAKQIGGRLKMPAGTVGHHLQVLEEAGLARVAARRLVHGITAKYYTRTARLFIFDFPLEVASGMERTLNFLTQARDQLVDSLAANGDDIFCKTGFPHNRLSPERAEEFNRRLFELSYEFATAEPDPNGQVYGLSITYFQAPPYLQRPGGEWQDGEIESDMRD</sequence>
<keyword evidence="6" id="KW-1185">Reference proteome</keyword>
<dbReference type="EMBL" id="BSRI01000001">
    <property type="protein sequence ID" value="GLV55634.1"/>
    <property type="molecule type" value="Genomic_DNA"/>
</dbReference>